<evidence type="ECO:0008006" key="4">
    <source>
        <dbReference type="Google" id="ProtNLM"/>
    </source>
</evidence>
<dbReference type="Proteomes" id="UP000272474">
    <property type="component" value="Unassembled WGS sequence"/>
</dbReference>
<dbReference type="InterPro" id="IPR053714">
    <property type="entry name" value="Iso_Racemase_Enz_sf"/>
</dbReference>
<accession>A0A3A9ZCJ2</accession>
<name>A0A3A9ZCJ2_9ACTN</name>
<dbReference type="RefSeq" id="WP_120676075.1">
    <property type="nucleotide sequence ID" value="NZ_RBAL01000002.1"/>
</dbReference>
<proteinExistence type="inferred from homology"/>
<comment type="caution">
    <text evidence="2">The sequence shown here is derived from an EMBL/GenBank/DDBJ whole genome shotgun (WGS) entry which is preliminary data.</text>
</comment>
<keyword evidence="3" id="KW-1185">Reference proteome</keyword>
<protein>
    <recommendedName>
        <fullName evidence="4">Arylsulfatase</fullName>
    </recommendedName>
</protein>
<dbReference type="Gene3D" id="3.40.50.12500">
    <property type="match status" value="1"/>
</dbReference>
<evidence type="ECO:0000313" key="3">
    <source>
        <dbReference type="Proteomes" id="UP000272474"/>
    </source>
</evidence>
<evidence type="ECO:0000313" key="2">
    <source>
        <dbReference type="EMBL" id="RKN45905.1"/>
    </source>
</evidence>
<reference evidence="2 3" key="1">
    <citation type="journal article" date="2014" name="Int. J. Syst. Evol. Microbiol.">
        <title>Streptomyces hoynatensis sp. nov., isolated from deep marine sediment.</title>
        <authorList>
            <person name="Veyisoglu A."/>
            <person name="Sahin N."/>
        </authorList>
    </citation>
    <scope>NUCLEOTIDE SEQUENCE [LARGE SCALE GENOMIC DNA]</scope>
    <source>
        <strain evidence="2 3">KCTC 29097</strain>
    </source>
</reference>
<comment type="similarity">
    <text evidence="1">Belongs to the HyuE racemase family.</text>
</comment>
<dbReference type="InterPro" id="IPR015942">
    <property type="entry name" value="Asp/Glu/hydantoin_racemase"/>
</dbReference>
<dbReference type="GO" id="GO:0047661">
    <property type="term" value="F:amino-acid racemase activity"/>
    <property type="evidence" value="ECO:0007669"/>
    <property type="project" value="InterPro"/>
</dbReference>
<dbReference type="EMBL" id="RBAL01000002">
    <property type="protein sequence ID" value="RKN45905.1"/>
    <property type="molecule type" value="Genomic_DNA"/>
</dbReference>
<evidence type="ECO:0000256" key="1">
    <source>
        <dbReference type="ARBA" id="ARBA00038414"/>
    </source>
</evidence>
<dbReference type="AlphaFoldDB" id="A0A3A9ZCJ2"/>
<organism evidence="2 3">
    <name type="scientific">Streptomyces hoynatensis</name>
    <dbReference type="NCBI Taxonomy" id="1141874"/>
    <lineage>
        <taxon>Bacteria</taxon>
        <taxon>Bacillati</taxon>
        <taxon>Actinomycetota</taxon>
        <taxon>Actinomycetes</taxon>
        <taxon>Kitasatosporales</taxon>
        <taxon>Streptomycetaceae</taxon>
        <taxon>Streptomyces</taxon>
    </lineage>
</organism>
<dbReference type="Pfam" id="PF01177">
    <property type="entry name" value="Asp_Glu_race"/>
    <property type="match status" value="1"/>
</dbReference>
<gene>
    <name evidence="2" type="ORF">D7294_05605</name>
</gene>
<dbReference type="OrthoDB" id="978447at2"/>
<sequence>MLGYLHTAEAHVATFRALTGELAPGVADLHAVDEDLLAYARAHGLDETLRERVRSRLAALRAEGAEVIVCTCSTLSGLAESLSAPVGVPVVRVDRPMARAAVAAGRRIAVVAALTATLAPTTALLAECAREAGRTVELVEAPCLDAWPLFLTGDAEGYARAVARHVRRLAQEAPGTGGFDVFVLAQASMAPALAHLGDLPVPVLASPRQAVTAAAALLPAAG</sequence>